<dbReference type="AlphaFoldDB" id="A0AA86S314"/>
<protein>
    <submittedName>
        <fullName evidence="1">Uncharacterized protein</fullName>
    </submittedName>
</protein>
<evidence type="ECO:0000313" key="1">
    <source>
        <dbReference type="EMBL" id="CAJ1939917.1"/>
    </source>
</evidence>
<proteinExistence type="predicted"/>
<dbReference type="EMBL" id="OY731400">
    <property type="protein sequence ID" value="CAJ1939917.1"/>
    <property type="molecule type" value="Genomic_DNA"/>
</dbReference>
<dbReference type="Gramene" id="rna-AYBTSS11_LOCUS9413">
    <property type="protein sequence ID" value="CAJ1939917.1"/>
    <property type="gene ID" value="gene-AYBTSS11_LOCUS9413"/>
</dbReference>
<organism evidence="1 2">
    <name type="scientific">Sphenostylis stenocarpa</name>
    <dbReference type="NCBI Taxonomy" id="92480"/>
    <lineage>
        <taxon>Eukaryota</taxon>
        <taxon>Viridiplantae</taxon>
        <taxon>Streptophyta</taxon>
        <taxon>Embryophyta</taxon>
        <taxon>Tracheophyta</taxon>
        <taxon>Spermatophyta</taxon>
        <taxon>Magnoliopsida</taxon>
        <taxon>eudicotyledons</taxon>
        <taxon>Gunneridae</taxon>
        <taxon>Pentapetalae</taxon>
        <taxon>rosids</taxon>
        <taxon>fabids</taxon>
        <taxon>Fabales</taxon>
        <taxon>Fabaceae</taxon>
        <taxon>Papilionoideae</taxon>
        <taxon>50 kb inversion clade</taxon>
        <taxon>NPAAA clade</taxon>
        <taxon>indigoferoid/millettioid clade</taxon>
        <taxon>Phaseoleae</taxon>
        <taxon>Sphenostylis</taxon>
    </lineage>
</organism>
<accession>A0AA86S314</accession>
<name>A0AA86S314_9FABA</name>
<gene>
    <name evidence="1" type="ORF">AYBTSS11_LOCUS9413</name>
</gene>
<keyword evidence="2" id="KW-1185">Reference proteome</keyword>
<evidence type="ECO:0000313" key="2">
    <source>
        <dbReference type="Proteomes" id="UP001189624"/>
    </source>
</evidence>
<reference evidence="1" key="1">
    <citation type="submission" date="2023-10" db="EMBL/GenBank/DDBJ databases">
        <authorList>
            <person name="Domelevo Entfellner J.-B."/>
        </authorList>
    </citation>
    <scope>NUCLEOTIDE SEQUENCE</scope>
</reference>
<dbReference type="Proteomes" id="UP001189624">
    <property type="component" value="Chromosome 3"/>
</dbReference>
<sequence>MDDDILDKLDGDVSTTTDNVYLNASSINGLVTDHDELLLERDEHATSKDDPQSAITMDHLSSNSVSTKALNTICKLLPVVDLVGVTPLAPTNGVCGHVWTFITSSQVPS</sequence>